<accession>A0ABQ2R9H7</accession>
<sequence>MPPAVVEVPERVHPGDAEDQGDEEQPAVRRKGGPADRVVHLPSPEFAPRPSHGPVPSEKHMAAPCRSPHDPGARRILIRMSKNMTDEPADAVESLVSLLDSFDDLPAAAGLRTLSYRLLGVAPGATVVDVGCGAGRAVAEMAELGATAVGVDVDERMVATARRRRPHADVRLGDACDLPFGDGELTGYRAEKVLHDLADPARALAEAARVLAPGGHAVLIGQDWDTFVIDSDDPELTRLMVHARAGTVPAPLAARRHRNLLLDAGFEDVAVEVRTGVFTDVTALPMLTGLAGAACSAGAVTRERADAWLAEQAERGRAGRLFLAVPLFVASGRRP</sequence>
<dbReference type="InterPro" id="IPR029063">
    <property type="entry name" value="SAM-dependent_MTases_sf"/>
</dbReference>
<proteinExistence type="predicted"/>
<dbReference type="InterPro" id="IPR013216">
    <property type="entry name" value="Methyltransf_11"/>
</dbReference>
<dbReference type="PANTHER" id="PTHR43591">
    <property type="entry name" value="METHYLTRANSFERASE"/>
    <property type="match status" value="1"/>
</dbReference>
<evidence type="ECO:0000313" key="3">
    <source>
        <dbReference type="EMBL" id="GGQ17836.1"/>
    </source>
</evidence>
<dbReference type="Pfam" id="PF08241">
    <property type="entry name" value="Methyltransf_11"/>
    <property type="match status" value="1"/>
</dbReference>
<reference evidence="4" key="1">
    <citation type="journal article" date="2019" name="Int. J. Syst. Evol. Microbiol.">
        <title>The Global Catalogue of Microorganisms (GCM) 10K type strain sequencing project: providing services to taxonomists for standard genome sequencing and annotation.</title>
        <authorList>
            <consortium name="The Broad Institute Genomics Platform"/>
            <consortium name="The Broad Institute Genome Sequencing Center for Infectious Disease"/>
            <person name="Wu L."/>
            <person name="Ma J."/>
        </authorList>
    </citation>
    <scope>NUCLEOTIDE SEQUENCE [LARGE SCALE GENOMIC DNA]</scope>
    <source>
        <strain evidence="4">JCM 3115</strain>
    </source>
</reference>
<comment type="caution">
    <text evidence="3">The sequence shown here is derived from an EMBL/GenBank/DDBJ whole genome shotgun (WGS) entry which is preliminary data.</text>
</comment>
<protein>
    <recommendedName>
        <fullName evidence="2">Methyltransferase type 11 domain-containing protein</fullName>
    </recommendedName>
</protein>
<dbReference type="Proteomes" id="UP000611554">
    <property type="component" value="Unassembled WGS sequence"/>
</dbReference>
<feature type="region of interest" description="Disordered" evidence="1">
    <location>
        <begin position="1"/>
        <end position="70"/>
    </location>
</feature>
<evidence type="ECO:0000256" key="1">
    <source>
        <dbReference type="SAM" id="MobiDB-lite"/>
    </source>
</evidence>
<name>A0ABQ2R9H7_9ACTN</name>
<keyword evidence="4" id="KW-1185">Reference proteome</keyword>
<dbReference type="CDD" id="cd02440">
    <property type="entry name" value="AdoMet_MTases"/>
    <property type="match status" value="1"/>
</dbReference>
<evidence type="ECO:0000313" key="4">
    <source>
        <dbReference type="Proteomes" id="UP000611554"/>
    </source>
</evidence>
<dbReference type="Gene3D" id="3.40.50.150">
    <property type="entry name" value="Vaccinia Virus protein VP39"/>
    <property type="match status" value="1"/>
</dbReference>
<evidence type="ECO:0000259" key="2">
    <source>
        <dbReference type="Pfam" id="PF08241"/>
    </source>
</evidence>
<organism evidence="3 4">
    <name type="scientific">Streptosporangium pseudovulgare</name>
    <dbReference type="NCBI Taxonomy" id="35765"/>
    <lineage>
        <taxon>Bacteria</taxon>
        <taxon>Bacillati</taxon>
        <taxon>Actinomycetota</taxon>
        <taxon>Actinomycetes</taxon>
        <taxon>Streptosporangiales</taxon>
        <taxon>Streptosporangiaceae</taxon>
        <taxon>Streptosporangium</taxon>
    </lineage>
</organism>
<dbReference type="EMBL" id="BMQJ01000015">
    <property type="protein sequence ID" value="GGQ17836.1"/>
    <property type="molecule type" value="Genomic_DNA"/>
</dbReference>
<gene>
    <name evidence="3" type="ORF">GCM10010140_55230</name>
</gene>
<feature type="domain" description="Methyltransferase type 11" evidence="2">
    <location>
        <begin position="128"/>
        <end position="218"/>
    </location>
</feature>
<dbReference type="SUPFAM" id="SSF53335">
    <property type="entry name" value="S-adenosyl-L-methionine-dependent methyltransferases"/>
    <property type="match status" value="1"/>
</dbReference>
<feature type="compositionally biased region" description="Basic and acidic residues" evidence="1">
    <location>
        <begin position="57"/>
        <end position="70"/>
    </location>
</feature>